<feature type="domain" description="BHLH" evidence="1">
    <location>
        <begin position="1"/>
        <end position="39"/>
    </location>
</feature>
<dbReference type="InterPro" id="IPR011598">
    <property type="entry name" value="bHLH_dom"/>
</dbReference>
<proteinExistence type="predicted"/>
<dbReference type="Gene3D" id="4.10.280.10">
    <property type="entry name" value="Helix-loop-helix DNA-binding domain"/>
    <property type="match status" value="1"/>
</dbReference>
<protein>
    <recommendedName>
        <fullName evidence="1">BHLH domain-containing protein</fullName>
    </recommendedName>
</protein>
<dbReference type="AlphaFoldDB" id="A0A5J5DEV6"/>
<evidence type="ECO:0000313" key="2">
    <source>
        <dbReference type="EMBL" id="KAA8591851.1"/>
    </source>
</evidence>
<dbReference type="Proteomes" id="UP000327493">
    <property type="component" value="Chromosome 6"/>
</dbReference>
<dbReference type="Pfam" id="PF00010">
    <property type="entry name" value="HLH"/>
    <property type="match status" value="1"/>
</dbReference>
<sequence length="109" mass="12682">MNRSLESLKTLLLQRQEGTQRRVEKAEILEHTVVFLQNTAEGNRRELEVVMVRVEEPETLLPRRFSPACKQPLSSWALRGRACGLEQHWIHHLLLRFPTQSSDSARPKN</sequence>
<dbReference type="InterPro" id="IPR036638">
    <property type="entry name" value="HLH_DNA-bd_sf"/>
</dbReference>
<dbReference type="PROSITE" id="PS50888">
    <property type="entry name" value="BHLH"/>
    <property type="match status" value="1"/>
</dbReference>
<comment type="caution">
    <text evidence="2">The sequence shown here is derived from an EMBL/GenBank/DDBJ whole genome shotgun (WGS) entry which is preliminary data.</text>
</comment>
<keyword evidence="3" id="KW-1185">Reference proteome</keyword>
<accession>A0A5J5DEV6</accession>
<dbReference type="GO" id="GO:0046983">
    <property type="term" value="F:protein dimerization activity"/>
    <property type="evidence" value="ECO:0007669"/>
    <property type="project" value="InterPro"/>
</dbReference>
<dbReference type="EMBL" id="VOFY01000006">
    <property type="protein sequence ID" value="KAA8591851.1"/>
    <property type="molecule type" value="Genomic_DNA"/>
</dbReference>
<gene>
    <name evidence="2" type="ORF">FQN60_017225</name>
</gene>
<evidence type="ECO:0000259" key="1">
    <source>
        <dbReference type="PROSITE" id="PS50888"/>
    </source>
</evidence>
<evidence type="ECO:0000313" key="3">
    <source>
        <dbReference type="Proteomes" id="UP000327493"/>
    </source>
</evidence>
<name>A0A5J5DEV6_9PERO</name>
<reference evidence="2 3" key="1">
    <citation type="submission" date="2019-08" db="EMBL/GenBank/DDBJ databases">
        <title>A chromosome-level genome assembly, high-density linkage maps, and genome scans reveal the genomic architecture of hybrid incompatibilities underlying speciation via character displacement in darters (Percidae: Etheostominae).</title>
        <authorList>
            <person name="Moran R.L."/>
            <person name="Catchen J.M."/>
            <person name="Fuller R.C."/>
        </authorList>
    </citation>
    <scope>NUCLEOTIDE SEQUENCE [LARGE SCALE GENOMIC DNA]</scope>
    <source>
        <strain evidence="2">EspeVRDwgs_2016</strain>
        <tissue evidence="2">Muscle</tissue>
    </source>
</reference>
<organism evidence="2 3">
    <name type="scientific">Etheostoma spectabile</name>
    <name type="common">orangethroat darter</name>
    <dbReference type="NCBI Taxonomy" id="54343"/>
    <lineage>
        <taxon>Eukaryota</taxon>
        <taxon>Metazoa</taxon>
        <taxon>Chordata</taxon>
        <taxon>Craniata</taxon>
        <taxon>Vertebrata</taxon>
        <taxon>Euteleostomi</taxon>
        <taxon>Actinopterygii</taxon>
        <taxon>Neopterygii</taxon>
        <taxon>Teleostei</taxon>
        <taxon>Neoteleostei</taxon>
        <taxon>Acanthomorphata</taxon>
        <taxon>Eupercaria</taxon>
        <taxon>Perciformes</taxon>
        <taxon>Percoidei</taxon>
        <taxon>Percidae</taxon>
        <taxon>Etheostomatinae</taxon>
        <taxon>Etheostoma</taxon>
    </lineage>
</organism>